<dbReference type="RefSeq" id="WP_205104440.1">
    <property type="nucleotide sequence ID" value="NZ_JACJJC010000027.1"/>
</dbReference>
<dbReference type="Proteomes" id="UP000715095">
    <property type="component" value="Unassembled WGS sequence"/>
</dbReference>
<evidence type="ECO:0000259" key="1">
    <source>
        <dbReference type="Pfam" id="PF13470"/>
    </source>
</evidence>
<dbReference type="Pfam" id="PF13470">
    <property type="entry name" value="PIN_3"/>
    <property type="match status" value="1"/>
</dbReference>
<sequence>MPVPEHLDALVRRHAAQAVQDRPAAVSTSSASLIVLDTNVVLDLLYWHDGGAAAIDSALAEGRVRAALSTAAALELSEVISRPAFARADFSPAEIEKRLDAWFSHCTWIDEAAVLKARERAQSANLRCLDPLDQKFFELTLAAQARMLVTKDKLVLKAGKKMRRLFGIAALRPSEAGALLSTPSPLS</sequence>
<dbReference type="PANTHER" id="PTHR34610:SF3">
    <property type="entry name" value="SSL7007 PROTEIN"/>
    <property type="match status" value="1"/>
</dbReference>
<dbReference type="InterPro" id="IPR029060">
    <property type="entry name" value="PIN-like_dom_sf"/>
</dbReference>
<name>A0ABS2DUG0_9BURK</name>
<dbReference type="InterPro" id="IPR002850">
    <property type="entry name" value="PIN_toxin-like"/>
</dbReference>
<evidence type="ECO:0000313" key="3">
    <source>
        <dbReference type="Proteomes" id="UP000715095"/>
    </source>
</evidence>
<comment type="caution">
    <text evidence="2">The sequence shown here is derived from an EMBL/GenBank/DDBJ whole genome shotgun (WGS) entry which is preliminary data.</text>
</comment>
<organism evidence="2 3">
    <name type="scientific">Sutterella massiliensis</name>
    <dbReference type="NCBI Taxonomy" id="1816689"/>
    <lineage>
        <taxon>Bacteria</taxon>
        <taxon>Pseudomonadati</taxon>
        <taxon>Pseudomonadota</taxon>
        <taxon>Betaproteobacteria</taxon>
        <taxon>Burkholderiales</taxon>
        <taxon>Sutterellaceae</taxon>
        <taxon>Sutterella</taxon>
    </lineage>
</organism>
<dbReference type="InterPro" id="IPR002716">
    <property type="entry name" value="PIN_dom"/>
</dbReference>
<dbReference type="EMBL" id="JACJJC010000027">
    <property type="protein sequence ID" value="MBM6704932.1"/>
    <property type="molecule type" value="Genomic_DNA"/>
</dbReference>
<gene>
    <name evidence="2" type="ORF">H6A60_10655</name>
</gene>
<dbReference type="SUPFAM" id="SSF88723">
    <property type="entry name" value="PIN domain-like"/>
    <property type="match status" value="1"/>
</dbReference>
<feature type="domain" description="PIN" evidence="1">
    <location>
        <begin position="34"/>
        <end position="153"/>
    </location>
</feature>
<accession>A0ABS2DUG0</accession>
<evidence type="ECO:0000313" key="2">
    <source>
        <dbReference type="EMBL" id="MBM6704932.1"/>
    </source>
</evidence>
<proteinExistence type="predicted"/>
<protein>
    <submittedName>
        <fullName evidence="2">PIN domain-containing protein</fullName>
    </submittedName>
</protein>
<dbReference type="PANTHER" id="PTHR34610">
    <property type="entry name" value="SSL7007 PROTEIN"/>
    <property type="match status" value="1"/>
</dbReference>
<keyword evidence="3" id="KW-1185">Reference proteome</keyword>
<reference evidence="2 3" key="1">
    <citation type="journal article" date="2021" name="Sci. Rep.">
        <title>The distribution of antibiotic resistance genes in chicken gut microbiota commensals.</title>
        <authorList>
            <person name="Juricova H."/>
            <person name="Matiasovicova J."/>
            <person name="Kubasova T."/>
            <person name="Cejkova D."/>
            <person name="Rychlik I."/>
        </authorList>
    </citation>
    <scope>NUCLEOTIDE SEQUENCE [LARGE SCALE GENOMIC DNA]</scope>
    <source>
        <strain evidence="2 3">An829</strain>
    </source>
</reference>